<keyword evidence="1 3" id="KW-0547">Nucleotide-binding</keyword>
<dbReference type="Proteomes" id="UP001303473">
    <property type="component" value="Unassembled WGS sequence"/>
</dbReference>
<feature type="region of interest" description="Disordered" evidence="4">
    <location>
        <begin position="131"/>
        <end position="304"/>
    </location>
</feature>
<dbReference type="PROSITE" id="PS00107">
    <property type="entry name" value="PROTEIN_KINASE_ATP"/>
    <property type="match status" value="1"/>
</dbReference>
<name>A0AAN6NDX3_9PEZI</name>
<dbReference type="InterPro" id="IPR008271">
    <property type="entry name" value="Ser/Thr_kinase_AS"/>
</dbReference>
<evidence type="ECO:0000256" key="2">
    <source>
        <dbReference type="ARBA" id="ARBA00022840"/>
    </source>
</evidence>
<dbReference type="EMBL" id="MU853762">
    <property type="protein sequence ID" value="KAK3943990.1"/>
    <property type="molecule type" value="Genomic_DNA"/>
</dbReference>
<feature type="compositionally biased region" description="Polar residues" evidence="4">
    <location>
        <begin position="215"/>
        <end position="228"/>
    </location>
</feature>
<evidence type="ECO:0000256" key="4">
    <source>
        <dbReference type="SAM" id="MobiDB-lite"/>
    </source>
</evidence>
<protein>
    <submittedName>
        <fullName evidence="6">Serine/threonine-protein kinase PRR2</fullName>
    </submittedName>
</protein>
<evidence type="ECO:0000259" key="5">
    <source>
        <dbReference type="PROSITE" id="PS50011"/>
    </source>
</evidence>
<dbReference type="InterPro" id="IPR011009">
    <property type="entry name" value="Kinase-like_dom_sf"/>
</dbReference>
<evidence type="ECO:0000256" key="1">
    <source>
        <dbReference type="ARBA" id="ARBA00022741"/>
    </source>
</evidence>
<dbReference type="PANTHER" id="PTHR24345">
    <property type="entry name" value="SERINE/THREONINE-PROTEIN KINASE PLK"/>
    <property type="match status" value="1"/>
</dbReference>
<feature type="region of interest" description="Disordered" evidence="4">
    <location>
        <begin position="30"/>
        <end position="75"/>
    </location>
</feature>
<feature type="binding site" evidence="3">
    <location>
        <position position="437"/>
    </location>
    <ligand>
        <name>ATP</name>
        <dbReference type="ChEBI" id="CHEBI:30616"/>
    </ligand>
</feature>
<keyword evidence="7" id="KW-1185">Reference proteome</keyword>
<organism evidence="6 7">
    <name type="scientific">Diplogelasinospora grovesii</name>
    <dbReference type="NCBI Taxonomy" id="303347"/>
    <lineage>
        <taxon>Eukaryota</taxon>
        <taxon>Fungi</taxon>
        <taxon>Dikarya</taxon>
        <taxon>Ascomycota</taxon>
        <taxon>Pezizomycotina</taxon>
        <taxon>Sordariomycetes</taxon>
        <taxon>Sordariomycetidae</taxon>
        <taxon>Sordariales</taxon>
        <taxon>Diplogelasinosporaceae</taxon>
        <taxon>Diplogelasinospora</taxon>
    </lineage>
</organism>
<feature type="compositionally biased region" description="Polar residues" evidence="4">
    <location>
        <begin position="36"/>
        <end position="50"/>
    </location>
</feature>
<feature type="domain" description="Protein kinase" evidence="5">
    <location>
        <begin position="407"/>
        <end position="715"/>
    </location>
</feature>
<dbReference type="AlphaFoldDB" id="A0AAN6NDX3"/>
<evidence type="ECO:0000313" key="6">
    <source>
        <dbReference type="EMBL" id="KAK3943990.1"/>
    </source>
</evidence>
<feature type="region of interest" description="Disordered" evidence="4">
    <location>
        <begin position="753"/>
        <end position="775"/>
    </location>
</feature>
<dbReference type="Pfam" id="PF00069">
    <property type="entry name" value="Pkinase"/>
    <property type="match status" value="1"/>
</dbReference>
<sequence length="775" mass="85189">MAVSVLAAAASQTSSLGIFTLFNLSAERLAPPPPLSSHSQKTCNSTSFLSPDNLKSSEPNSSLSSLSSSPRQYPSDVTNLILEEGDETESEPANEPITPVSCRHSQDFHSLQHLNDVLPEESVASFAAARPYTAPGPKTPPILSTGAPPPLPRNPAAPASSKKPQQLQPQPLTPLSLAATTAATAATAPAADQEAGSVPLSRRSTRGSSTGFKRTMSSLFRRQNSQSDKAPLGYDAASEDNLQEGASRKVPARRWSMNRSSATTRSNTPPSPGSPLEMAAKTKEQASTPTVPDPDEFFSKKTRASTGLNLRSRAVNFISNNAANGEVKQQQRPPRRRASSFDHANQEQPAPADTENTIPMERAPWGLPAETGTGVKARRMSLSLPDDFTVDVAELQSEYEYLHKFLGRHGKHLGKGATSKVTLMTRKNSPGELYAVKEFRGKSSSETREEYEKKIKSEYTVAKSLHHPNIVETIRLCTDHGRWNHVMEYCQEGDLFGLVNKNYLKTEDREKDRLCLFRQIVQGINYLHSNGIAHRDIKLENLLITSDSKLKITDFGVSEVFSGIHPGLREAGGQCGKNMGEVRRCAPGICGSEPYIAPEVLKKAGDYDPRALDVWSSAIVMINLIFGAPLWQRAETGTRNPKPHPNFVNLVNGWEAWNEKHADSEMVITEADYPKVEAFDRFVKPPALRRVLLRMLNPNPDQRISIADVINNRWVKNIECCQPESYDDPTKMIDASKKTCLNRGNQRKIFCHNHLPPKNEHGSHSLGTMPGKPGY</sequence>
<dbReference type="GO" id="GO:0005524">
    <property type="term" value="F:ATP binding"/>
    <property type="evidence" value="ECO:0007669"/>
    <property type="project" value="UniProtKB-UniRule"/>
</dbReference>
<evidence type="ECO:0000313" key="7">
    <source>
        <dbReference type="Proteomes" id="UP001303473"/>
    </source>
</evidence>
<evidence type="ECO:0000256" key="3">
    <source>
        <dbReference type="PROSITE-ProRule" id="PRU10141"/>
    </source>
</evidence>
<accession>A0AAN6NDX3</accession>
<feature type="compositionally biased region" description="Low complexity" evidence="4">
    <location>
        <begin position="156"/>
        <end position="191"/>
    </location>
</feature>
<keyword evidence="6" id="KW-0418">Kinase</keyword>
<dbReference type="PROSITE" id="PS50011">
    <property type="entry name" value="PROTEIN_KINASE_DOM"/>
    <property type="match status" value="1"/>
</dbReference>
<dbReference type="GO" id="GO:0005634">
    <property type="term" value="C:nucleus"/>
    <property type="evidence" value="ECO:0007669"/>
    <property type="project" value="TreeGrafter"/>
</dbReference>
<dbReference type="InterPro" id="IPR000719">
    <property type="entry name" value="Prot_kinase_dom"/>
</dbReference>
<feature type="compositionally biased region" description="Polar residues" evidence="4">
    <location>
        <begin position="257"/>
        <end position="268"/>
    </location>
</feature>
<dbReference type="SUPFAM" id="SSF56112">
    <property type="entry name" value="Protein kinase-like (PK-like)"/>
    <property type="match status" value="1"/>
</dbReference>
<dbReference type="GO" id="GO:0004672">
    <property type="term" value="F:protein kinase activity"/>
    <property type="evidence" value="ECO:0007669"/>
    <property type="project" value="InterPro"/>
</dbReference>
<gene>
    <name evidence="6" type="ORF">QBC46DRAFT_252992</name>
</gene>
<dbReference type="Gene3D" id="1.10.510.10">
    <property type="entry name" value="Transferase(Phosphotransferase) domain 1"/>
    <property type="match status" value="1"/>
</dbReference>
<feature type="compositionally biased region" description="Low complexity" evidence="4">
    <location>
        <begin position="54"/>
        <end position="75"/>
    </location>
</feature>
<reference evidence="7" key="1">
    <citation type="journal article" date="2023" name="Mol. Phylogenet. Evol.">
        <title>Genome-scale phylogeny and comparative genomics of the fungal order Sordariales.</title>
        <authorList>
            <person name="Hensen N."/>
            <person name="Bonometti L."/>
            <person name="Westerberg I."/>
            <person name="Brannstrom I.O."/>
            <person name="Guillou S."/>
            <person name="Cros-Aarteil S."/>
            <person name="Calhoun S."/>
            <person name="Haridas S."/>
            <person name="Kuo A."/>
            <person name="Mondo S."/>
            <person name="Pangilinan J."/>
            <person name="Riley R."/>
            <person name="LaButti K."/>
            <person name="Andreopoulos B."/>
            <person name="Lipzen A."/>
            <person name="Chen C."/>
            <person name="Yan M."/>
            <person name="Daum C."/>
            <person name="Ng V."/>
            <person name="Clum A."/>
            <person name="Steindorff A."/>
            <person name="Ohm R.A."/>
            <person name="Martin F."/>
            <person name="Silar P."/>
            <person name="Natvig D.O."/>
            <person name="Lalanne C."/>
            <person name="Gautier V."/>
            <person name="Ament-Velasquez S.L."/>
            <person name="Kruys A."/>
            <person name="Hutchinson M.I."/>
            <person name="Powell A.J."/>
            <person name="Barry K."/>
            <person name="Miller A.N."/>
            <person name="Grigoriev I.V."/>
            <person name="Debuchy R."/>
            <person name="Gladieux P."/>
            <person name="Hiltunen Thoren M."/>
            <person name="Johannesson H."/>
        </authorList>
    </citation>
    <scope>NUCLEOTIDE SEQUENCE [LARGE SCALE GENOMIC DNA]</scope>
    <source>
        <strain evidence="7">CBS 340.73</strain>
    </source>
</reference>
<dbReference type="PROSITE" id="PS00108">
    <property type="entry name" value="PROTEIN_KINASE_ST"/>
    <property type="match status" value="1"/>
</dbReference>
<proteinExistence type="predicted"/>
<dbReference type="SMART" id="SM00220">
    <property type="entry name" value="S_TKc"/>
    <property type="match status" value="1"/>
</dbReference>
<comment type="caution">
    <text evidence="6">The sequence shown here is derived from an EMBL/GenBank/DDBJ whole genome shotgun (WGS) entry which is preliminary data.</text>
</comment>
<dbReference type="InterPro" id="IPR017441">
    <property type="entry name" value="Protein_kinase_ATP_BS"/>
</dbReference>
<feature type="region of interest" description="Disordered" evidence="4">
    <location>
        <begin position="321"/>
        <end position="369"/>
    </location>
</feature>
<keyword evidence="2 3" id="KW-0067">ATP-binding</keyword>
<keyword evidence="6" id="KW-0808">Transferase</keyword>